<organism evidence="2 4">
    <name type="scientific">Ostreococcus tauri</name>
    <name type="common">Marine green alga</name>
    <dbReference type="NCBI Taxonomy" id="70448"/>
    <lineage>
        <taxon>Eukaryota</taxon>
        <taxon>Viridiplantae</taxon>
        <taxon>Chlorophyta</taxon>
        <taxon>Mamiellophyceae</taxon>
        <taxon>Mamiellales</taxon>
        <taxon>Bathycoccaceae</taxon>
        <taxon>Ostreococcus</taxon>
    </lineage>
</organism>
<name>Q019Q2_OSTTA</name>
<dbReference type="AlphaFoldDB" id="Q019Q2"/>
<sequence>MPSKSSLINVGSLNGDETTPLLRPSDKVRRAFGVLFASLAVLLALVRAYGVTPLLSLVGRRRVAFAVDVGCIPVRVMDESPVADFFEYDITGVTLQLRGEKPHEFGGVHHKAKFGRKLTRSGFSTVFNGEFTVPSRAEYGFALHNANGDTIFELGRNPRLPHKGMLMNSTCTTAVHAGGGVYYNRVIPKRAGEVMTRRRGGVYEISTTYAGCLKVCPLTVKLIATVNPSGGSADNVFGIEESKAATDAWRPYKGHFTQVSAGEFNTWGLDSNTGALAWTRNVDLNPFDRSNWNEATNNARHLSYPPDGPVVDFDAGYSTVYGVTRTVDSAGGRIWMRPVDGSGDWRQAGKYDESRLIQVTIGRSFLWGTNSLDDVHRCPDPCGPGSQWAFANQRQVKQIEVGDMDAFAVHTSGLQLFTTREDGVGGWSSIPLPPGFSTTINQVAVGATSLWMLDARGELWMCLLPCAGGGAFKKIPTAPAGMISIDAGKVPHENNRR</sequence>
<keyword evidence="1" id="KW-1133">Transmembrane helix</keyword>
<dbReference type="EMBL" id="CAID01000005">
    <property type="protein sequence ID" value="CAL53873.1"/>
    <property type="molecule type" value="Genomic_DNA"/>
</dbReference>
<accession>A0A1Y5IEU9</accession>
<dbReference type="EMBL" id="KZ155776">
    <property type="protein sequence ID" value="OUS48090.1"/>
    <property type="molecule type" value="Genomic_DNA"/>
</dbReference>
<gene>
    <name evidence="3" type="ORF">BE221DRAFT_173250</name>
    <name evidence="2" type="ORF">OT_ostta05g01200</name>
</gene>
<dbReference type="InterPro" id="IPR009091">
    <property type="entry name" value="RCC1/BLIP-II"/>
</dbReference>
<reference evidence="3" key="3">
    <citation type="submission" date="2017-04" db="EMBL/GenBank/DDBJ databases">
        <title>Population genomics of picophytoplankton unveils novel chromosome hypervariability.</title>
        <authorList>
            <consortium name="DOE Joint Genome Institute"/>
            <person name="Blanc-Mathieu R."/>
            <person name="Krasovec M."/>
            <person name="Hebrard M."/>
            <person name="Yau S."/>
            <person name="Desgranges E."/>
            <person name="Martin J."/>
            <person name="Schackwitz W."/>
            <person name="Kuo A."/>
            <person name="Salin G."/>
            <person name="Donnadieu C."/>
            <person name="Desdevises Y."/>
            <person name="Sanchez-Ferandin S."/>
            <person name="Moreau H."/>
            <person name="Rivals E."/>
            <person name="Grigoriev I.V."/>
            <person name="Grimsley N."/>
            <person name="Eyre-Walker A."/>
            <person name="Piganeau G."/>
        </authorList>
    </citation>
    <scope>NUCLEOTIDE SEQUENCE [LARGE SCALE GENOMIC DNA]</scope>
    <source>
        <strain evidence="3">RCC 1115</strain>
    </source>
</reference>
<dbReference type="SMART" id="SM00706">
    <property type="entry name" value="TECPR"/>
    <property type="match status" value="3"/>
</dbReference>
<evidence type="ECO:0000313" key="4">
    <source>
        <dbReference type="Proteomes" id="UP000009170"/>
    </source>
</evidence>
<dbReference type="GeneID" id="9835228"/>
<dbReference type="Proteomes" id="UP000009170">
    <property type="component" value="Unassembled WGS sequence"/>
</dbReference>
<keyword evidence="1" id="KW-0812">Transmembrane</keyword>
<protein>
    <submittedName>
        <fullName evidence="2">Beta-propeller repeat TECPR</fullName>
    </submittedName>
    <submittedName>
        <fullName evidence="3">Galactose-binding protein</fullName>
    </submittedName>
</protein>
<proteinExistence type="predicted"/>
<dbReference type="Gene3D" id="2.130.10.30">
    <property type="entry name" value="Regulator of chromosome condensation 1/beta-lactamase-inhibitor protein II"/>
    <property type="match status" value="1"/>
</dbReference>
<dbReference type="Proteomes" id="UP000195557">
    <property type="component" value="Unassembled WGS sequence"/>
</dbReference>
<reference evidence="2" key="2">
    <citation type="journal article" date="2014" name="BMC Genomics">
        <title>An improved genome of the model marine alga Ostreococcus tauri unfolds by assessing Illumina de novo assemblies.</title>
        <authorList>
            <person name="Blanc-Mathieu R."/>
            <person name="Verhelst B."/>
            <person name="Derelle E."/>
            <person name="Rombauts S."/>
            <person name="Bouget F.Y."/>
            <person name="Carre I."/>
            <person name="Chateau A."/>
            <person name="Eyre-Walker A."/>
            <person name="Grimsley N."/>
            <person name="Moreau H."/>
            <person name="Piegu B."/>
            <person name="Rivals E."/>
            <person name="Schackwitz W."/>
            <person name="Van de Peer Y."/>
            <person name="Piganeau G."/>
        </authorList>
    </citation>
    <scope>NUCLEOTIDE SEQUENCE</scope>
    <source>
        <strain evidence="2">RCC4221</strain>
    </source>
</reference>
<reference evidence="2 4" key="1">
    <citation type="journal article" date="2006" name="Proc. Natl. Acad. Sci. U.S.A.">
        <title>Genome analysis of the smallest free-living eukaryote Ostreococcus tauri unveils many unique features.</title>
        <authorList>
            <person name="Derelle E."/>
            <person name="Ferraz C."/>
            <person name="Rombauts S."/>
            <person name="Rouze P."/>
            <person name="Worden A.Z."/>
            <person name="Robbens S."/>
            <person name="Partensky F."/>
            <person name="Degroeve S."/>
            <person name="Echeynie S."/>
            <person name="Cooke R."/>
            <person name="Saeys Y."/>
            <person name="Wuyts J."/>
            <person name="Jabbari K."/>
            <person name="Bowler C."/>
            <person name="Panaud O."/>
            <person name="Piegu B."/>
            <person name="Ball S.G."/>
            <person name="Ral J.-P."/>
            <person name="Bouget F.-Y."/>
            <person name="Piganeau G."/>
            <person name="De Baets B."/>
            <person name="Picard A."/>
            <person name="Delseny M."/>
            <person name="Demaille J."/>
            <person name="Van de Peer Y."/>
            <person name="Moreau H."/>
        </authorList>
    </citation>
    <scope>NUCLEOTIDE SEQUENCE [LARGE SCALE GENOMIC DNA]</scope>
    <source>
        <strain evidence="2 4">OTTH0595</strain>
    </source>
</reference>
<feature type="transmembrane region" description="Helical" evidence="1">
    <location>
        <begin position="31"/>
        <end position="50"/>
    </location>
</feature>
<dbReference type="InterPro" id="IPR006624">
    <property type="entry name" value="Beta-propeller_rpt_TECPR"/>
</dbReference>
<keyword evidence="1" id="KW-0472">Membrane</keyword>
<dbReference type="RefSeq" id="XP_003079215.1">
    <property type="nucleotide sequence ID" value="XM_003079167.1"/>
</dbReference>
<evidence type="ECO:0000313" key="2">
    <source>
        <dbReference type="EMBL" id="CAL53873.1"/>
    </source>
</evidence>
<dbReference type="OrthoDB" id="166585at2759"/>
<dbReference type="KEGG" id="ota:OT_ostta05g01200"/>
<keyword evidence="4" id="KW-1185">Reference proteome</keyword>
<dbReference type="InParanoid" id="Q019Q2"/>
<evidence type="ECO:0000256" key="1">
    <source>
        <dbReference type="SAM" id="Phobius"/>
    </source>
</evidence>
<accession>Q019Q2</accession>
<evidence type="ECO:0000313" key="3">
    <source>
        <dbReference type="EMBL" id="OUS48090.1"/>
    </source>
</evidence>
<accession>A0A454Y0Q7</accession>